<dbReference type="CDD" id="cd08364">
    <property type="entry name" value="FosX"/>
    <property type="match status" value="1"/>
</dbReference>
<dbReference type="PANTHER" id="PTHR36113:SF6">
    <property type="entry name" value="FOSFOMYCIN RESISTANCE PROTEIN FOSX"/>
    <property type="match status" value="1"/>
</dbReference>
<dbReference type="KEGG" id="cmav:ABHF33_11370"/>
<dbReference type="InterPro" id="IPR051332">
    <property type="entry name" value="Fosfomycin_Res_Enzymes"/>
</dbReference>
<dbReference type="PROSITE" id="PS51819">
    <property type="entry name" value="VOC"/>
    <property type="match status" value="1"/>
</dbReference>
<protein>
    <submittedName>
        <fullName evidence="3">FosX/FosE/FosI family fosfomycin resistance hydrolase</fullName>
    </submittedName>
</protein>
<dbReference type="EMBL" id="CP157355">
    <property type="protein sequence ID" value="XBL99662.1"/>
    <property type="molecule type" value="Genomic_DNA"/>
</dbReference>
<dbReference type="SUPFAM" id="SSF54593">
    <property type="entry name" value="Glyoxalase/Bleomycin resistance protein/Dihydroxybiphenyl dioxygenase"/>
    <property type="match status" value="1"/>
</dbReference>
<dbReference type="InterPro" id="IPR037434">
    <property type="entry name" value="FosX"/>
</dbReference>
<evidence type="ECO:0000313" key="3">
    <source>
        <dbReference type="EMBL" id="XBL99662.1"/>
    </source>
</evidence>
<sequence>MQISGISHLTFIVKDLERMARFLCEGLGATEVYDSGAQTFSIAPEKFFLLGELWIAAMKGEPPTERSYQHVAFAVSEADLAAITARLITLGVEIKPPRPRIAGEAQSLYFYDFDNHLFELHTGTLAERLASYREK</sequence>
<keyword evidence="1" id="KW-0479">Metal-binding</keyword>
<evidence type="ECO:0000256" key="1">
    <source>
        <dbReference type="ARBA" id="ARBA00022723"/>
    </source>
</evidence>
<keyword evidence="3" id="KW-0378">Hydrolase</keyword>
<dbReference type="PANTHER" id="PTHR36113">
    <property type="entry name" value="LYASE, PUTATIVE-RELATED-RELATED"/>
    <property type="match status" value="1"/>
</dbReference>
<dbReference type="GO" id="GO:0046872">
    <property type="term" value="F:metal ion binding"/>
    <property type="evidence" value="ECO:0007669"/>
    <property type="project" value="UniProtKB-KW"/>
</dbReference>
<dbReference type="GO" id="GO:0016787">
    <property type="term" value="F:hydrolase activity"/>
    <property type="evidence" value="ECO:0007669"/>
    <property type="project" value="UniProtKB-KW"/>
</dbReference>
<reference evidence="3" key="1">
    <citation type="submission" date="2024-05" db="EMBL/GenBank/DDBJ databases">
        <authorList>
            <person name="Yang L."/>
            <person name="Pan L."/>
        </authorList>
    </citation>
    <scope>NUCLEOTIDE SEQUENCE</scope>
    <source>
        <strain evidence="3">FCG-7</strain>
    </source>
</reference>
<dbReference type="Gene3D" id="3.10.180.10">
    <property type="entry name" value="2,3-Dihydroxybiphenyl 1,2-Dioxygenase, domain 1"/>
    <property type="match status" value="1"/>
</dbReference>
<dbReference type="InterPro" id="IPR004360">
    <property type="entry name" value="Glyas_Fos-R_dOase_dom"/>
</dbReference>
<dbReference type="NCBIfam" id="NF000222">
    <property type="entry name" value="FosX"/>
    <property type="match status" value="1"/>
</dbReference>
<dbReference type="InterPro" id="IPR037523">
    <property type="entry name" value="VOC_core"/>
</dbReference>
<proteinExistence type="predicted"/>
<accession>A0AAU7F7G5</accession>
<gene>
    <name evidence="3" type="primary">fosX</name>
    <name evidence="3" type="ORF">ABHF33_11370</name>
</gene>
<dbReference type="InterPro" id="IPR029068">
    <property type="entry name" value="Glyas_Bleomycin-R_OHBP_Dase"/>
</dbReference>
<organism evidence="3">
    <name type="scientific">Chitinibacter mangrovi</name>
    <dbReference type="NCBI Taxonomy" id="3153927"/>
    <lineage>
        <taxon>Bacteria</taxon>
        <taxon>Pseudomonadati</taxon>
        <taxon>Pseudomonadota</taxon>
        <taxon>Betaproteobacteria</taxon>
        <taxon>Neisseriales</taxon>
        <taxon>Chitinibacteraceae</taxon>
        <taxon>Chitinibacter</taxon>
    </lineage>
</organism>
<evidence type="ECO:0000259" key="2">
    <source>
        <dbReference type="PROSITE" id="PS51819"/>
    </source>
</evidence>
<name>A0AAU7F7G5_9NEIS</name>
<dbReference type="AlphaFoldDB" id="A0AAU7F7G5"/>
<feature type="domain" description="VOC" evidence="2">
    <location>
        <begin position="5"/>
        <end position="123"/>
    </location>
</feature>
<dbReference type="Pfam" id="PF00903">
    <property type="entry name" value="Glyoxalase"/>
    <property type="match status" value="1"/>
</dbReference>